<comment type="caution">
    <text evidence="2">The sequence shown here is derived from an EMBL/GenBank/DDBJ whole genome shotgun (WGS) entry which is preliminary data.</text>
</comment>
<feature type="transmembrane region" description="Helical" evidence="1">
    <location>
        <begin position="236"/>
        <end position="254"/>
    </location>
</feature>
<dbReference type="Proteomes" id="UP001501231">
    <property type="component" value="Unassembled WGS sequence"/>
</dbReference>
<gene>
    <name evidence="2" type="ORF">GCM10010191_92700</name>
</gene>
<accession>A0ABN3KFA4</accession>
<feature type="transmembrane region" description="Helical" evidence="1">
    <location>
        <begin position="175"/>
        <end position="197"/>
    </location>
</feature>
<name>A0ABN3KFA4_9ACTN</name>
<proteinExistence type="predicted"/>
<feature type="transmembrane region" description="Helical" evidence="1">
    <location>
        <begin position="203"/>
        <end position="229"/>
    </location>
</feature>
<sequence>MEAAVKSSPVQRAVGVALGAAVLQLVMIIAFSWPAVRSEPRDVPIVTAGPQAAAVAQRLDRERPGAFEVTTVADEAAARTALTEYDAYGAIVTTPAGPRVLVASAASPAVSQQLTQLAQRLSDARPGAPVQDVVATDADDPRGSGFGSLALPLIMSSLAASALIVFGVRELAGRAVALTSFAVLGGLGSAWLAQGWLSVLPGSYLAVASVMGLAILAVAATIVGLAALIGRAGIGLGALTFLLLGNPLSGAASAPELLPQPWGELGQLLPPGAAVTLLRSVAYFDGAGSTGPLVVLLGWTAAGLVFFGLGGIRSRGQDETEPGRREPAMAS</sequence>
<reference evidence="2 3" key="1">
    <citation type="journal article" date="2019" name="Int. J. Syst. Evol. Microbiol.">
        <title>The Global Catalogue of Microorganisms (GCM) 10K type strain sequencing project: providing services to taxonomists for standard genome sequencing and annotation.</title>
        <authorList>
            <consortium name="The Broad Institute Genomics Platform"/>
            <consortium name="The Broad Institute Genome Sequencing Center for Infectious Disease"/>
            <person name="Wu L."/>
            <person name="Ma J."/>
        </authorList>
    </citation>
    <scope>NUCLEOTIDE SEQUENCE [LARGE SCALE GENOMIC DNA]</scope>
    <source>
        <strain evidence="2 3">JCM 3325</strain>
    </source>
</reference>
<dbReference type="EMBL" id="BAAARW010000048">
    <property type="protein sequence ID" value="GAA2458274.1"/>
    <property type="molecule type" value="Genomic_DNA"/>
</dbReference>
<evidence type="ECO:0000313" key="2">
    <source>
        <dbReference type="EMBL" id="GAA2458274.1"/>
    </source>
</evidence>
<keyword evidence="3" id="KW-1185">Reference proteome</keyword>
<evidence type="ECO:0000256" key="1">
    <source>
        <dbReference type="SAM" id="Phobius"/>
    </source>
</evidence>
<feature type="transmembrane region" description="Helical" evidence="1">
    <location>
        <begin position="149"/>
        <end position="168"/>
    </location>
</feature>
<protein>
    <submittedName>
        <fullName evidence="2">Membrane protein</fullName>
    </submittedName>
</protein>
<organism evidence="2 3">
    <name type="scientific">Actinomadura vinacea</name>
    <dbReference type="NCBI Taxonomy" id="115336"/>
    <lineage>
        <taxon>Bacteria</taxon>
        <taxon>Bacillati</taxon>
        <taxon>Actinomycetota</taxon>
        <taxon>Actinomycetes</taxon>
        <taxon>Streptosporangiales</taxon>
        <taxon>Thermomonosporaceae</taxon>
        <taxon>Actinomadura</taxon>
    </lineage>
</organism>
<feature type="transmembrane region" description="Helical" evidence="1">
    <location>
        <begin position="293"/>
        <end position="312"/>
    </location>
</feature>
<keyword evidence="1" id="KW-1133">Transmembrane helix</keyword>
<keyword evidence="1" id="KW-0472">Membrane</keyword>
<evidence type="ECO:0000313" key="3">
    <source>
        <dbReference type="Proteomes" id="UP001501231"/>
    </source>
</evidence>
<feature type="transmembrane region" description="Helical" evidence="1">
    <location>
        <begin position="12"/>
        <end position="33"/>
    </location>
</feature>
<keyword evidence="1" id="KW-0812">Transmembrane</keyword>